<dbReference type="GO" id="GO:0016491">
    <property type="term" value="F:oxidoreductase activity"/>
    <property type="evidence" value="ECO:0007669"/>
    <property type="project" value="UniProtKB-KW"/>
</dbReference>
<reference evidence="6" key="1">
    <citation type="submission" date="2018-04" db="EMBL/GenBank/DDBJ databases">
        <title>WGS assembly of Panicum hallii.</title>
        <authorList>
            <person name="Lovell J."/>
            <person name="Jenkins J."/>
            <person name="Lowry D."/>
            <person name="Mamidi S."/>
            <person name="Sreedasyam A."/>
            <person name="Weng X."/>
            <person name="Barry K."/>
            <person name="Bonette J."/>
            <person name="Campitelli B."/>
            <person name="Daum C."/>
            <person name="Gordon S."/>
            <person name="Gould B."/>
            <person name="Lipzen A."/>
            <person name="Macqueen A."/>
            <person name="Palacio-Mejia J."/>
            <person name="Plott C."/>
            <person name="Shakirov E."/>
            <person name="Shu S."/>
            <person name="Yoshinaga Y."/>
            <person name="Zane M."/>
            <person name="Rokhsar D."/>
            <person name="Grimwood J."/>
            <person name="Schmutz J."/>
            <person name="Juenger T."/>
        </authorList>
    </citation>
    <scope>NUCLEOTIDE SEQUENCE [LARGE SCALE GENOMIC DNA]</scope>
    <source>
        <strain evidence="6">FIL2</strain>
    </source>
</reference>
<evidence type="ECO:0000256" key="1">
    <source>
        <dbReference type="ARBA" id="ARBA00022723"/>
    </source>
</evidence>
<name>A0A2T8IE35_9POAL</name>
<keyword evidence="2" id="KW-0560">Oxidoreductase</keyword>
<dbReference type="PANTHER" id="PTHR10209">
    <property type="entry name" value="OXIDOREDUCTASE, 2OG-FE II OXYGENASE FAMILY PROTEIN"/>
    <property type="match status" value="1"/>
</dbReference>
<proteinExistence type="predicted"/>
<dbReference type="AlphaFoldDB" id="A0A2T8IE35"/>
<dbReference type="SUPFAM" id="SSF51197">
    <property type="entry name" value="Clavaminate synthase-like"/>
    <property type="match status" value="1"/>
</dbReference>
<dbReference type="InterPro" id="IPR026992">
    <property type="entry name" value="DIOX_N"/>
</dbReference>
<keyword evidence="3" id="KW-0408">Iron</keyword>
<dbReference type="GO" id="GO:0046872">
    <property type="term" value="F:metal ion binding"/>
    <property type="evidence" value="ECO:0007669"/>
    <property type="project" value="UniProtKB-KW"/>
</dbReference>
<dbReference type="Gramene" id="PVH35935">
    <property type="protein sequence ID" value="PVH35935"/>
    <property type="gene ID" value="PAHAL_7G311900"/>
</dbReference>
<organism evidence="6">
    <name type="scientific">Panicum hallii</name>
    <dbReference type="NCBI Taxonomy" id="206008"/>
    <lineage>
        <taxon>Eukaryota</taxon>
        <taxon>Viridiplantae</taxon>
        <taxon>Streptophyta</taxon>
        <taxon>Embryophyta</taxon>
        <taxon>Tracheophyta</taxon>
        <taxon>Spermatophyta</taxon>
        <taxon>Magnoliopsida</taxon>
        <taxon>Liliopsida</taxon>
        <taxon>Poales</taxon>
        <taxon>Poaceae</taxon>
        <taxon>PACMAD clade</taxon>
        <taxon>Panicoideae</taxon>
        <taxon>Panicodae</taxon>
        <taxon>Paniceae</taxon>
        <taxon>Panicinae</taxon>
        <taxon>Panicum</taxon>
        <taxon>Panicum sect. Panicum</taxon>
    </lineage>
</organism>
<evidence type="ECO:0000256" key="4">
    <source>
        <dbReference type="SAM" id="MobiDB-lite"/>
    </source>
</evidence>
<protein>
    <recommendedName>
        <fullName evidence="5">Non-haem dioxygenase N-terminal domain-containing protein</fullName>
    </recommendedName>
</protein>
<evidence type="ECO:0000256" key="3">
    <source>
        <dbReference type="ARBA" id="ARBA00023004"/>
    </source>
</evidence>
<feature type="region of interest" description="Disordered" evidence="4">
    <location>
        <begin position="248"/>
        <end position="276"/>
    </location>
</feature>
<evidence type="ECO:0000256" key="2">
    <source>
        <dbReference type="ARBA" id="ARBA00023002"/>
    </source>
</evidence>
<evidence type="ECO:0000313" key="6">
    <source>
        <dbReference type="EMBL" id="PVH35935.1"/>
    </source>
</evidence>
<dbReference type="InterPro" id="IPR027443">
    <property type="entry name" value="IPNS-like_sf"/>
</dbReference>
<feature type="domain" description="Non-haem dioxygenase N-terminal" evidence="5">
    <location>
        <begin position="7"/>
        <end position="99"/>
    </location>
</feature>
<feature type="compositionally biased region" description="Basic residues" evidence="4">
    <location>
        <begin position="204"/>
        <end position="217"/>
    </location>
</feature>
<accession>A0A2T8IE35</accession>
<keyword evidence="1" id="KW-0479">Metal-binding</keyword>
<dbReference type="Gene3D" id="2.60.120.330">
    <property type="entry name" value="B-lactam Antibiotic, Isopenicillin N Synthase, Chain"/>
    <property type="match status" value="1"/>
</dbReference>
<feature type="region of interest" description="Disordered" evidence="4">
    <location>
        <begin position="181"/>
        <end position="233"/>
    </location>
</feature>
<evidence type="ECO:0000259" key="5">
    <source>
        <dbReference type="Pfam" id="PF14226"/>
    </source>
</evidence>
<dbReference type="Pfam" id="PF14226">
    <property type="entry name" value="DIOX_N"/>
    <property type="match status" value="1"/>
</dbReference>
<feature type="compositionally biased region" description="Low complexity" evidence="4">
    <location>
        <begin position="183"/>
        <end position="198"/>
    </location>
</feature>
<sequence>MAAGGALPMVDLAPFFNEDDGGRGGVVRAIEAVREACRTHGFFPAVNHGVQAEVMSRALELSAAFFALPDDEKARARPAEGTVAPLPAGYARQPTHSADKHEYVLVFDPKLGFNEYPAEPAGFREAVEECYTKFTELGLLVQEVLNECMGLPPGFLRDYNGDRGFDFMAALRYFSRRRRRRTTASGRCRGSRGPQGRRVGPGGARRRQHHRQHRRRHTGAEQQQVEERDALGGEEAGAQALARVLLQHPRRQVDRAAAGVHDEDRRGAALQGVRVQ</sequence>
<gene>
    <name evidence="6" type="ORF">PAHAL_7G311900</name>
</gene>
<dbReference type="PANTHER" id="PTHR10209:SF732">
    <property type="entry name" value="FLAVONOL SYNTHASE_FLAVANONE 3-HYDROXYLASE-LIKE"/>
    <property type="match status" value="1"/>
</dbReference>
<dbReference type="EMBL" id="CM008052">
    <property type="protein sequence ID" value="PVH35935.1"/>
    <property type="molecule type" value="Genomic_DNA"/>
</dbReference>
<dbReference type="Proteomes" id="UP000243499">
    <property type="component" value="Chromosome 7"/>
</dbReference>